<dbReference type="Gene3D" id="2.60.40.1120">
    <property type="entry name" value="Carboxypeptidase-like, regulatory domain"/>
    <property type="match status" value="1"/>
</dbReference>
<keyword evidence="3" id="KW-1185">Reference proteome</keyword>
<proteinExistence type="predicted"/>
<comment type="caution">
    <text evidence="2">The sequence shown here is derived from an EMBL/GenBank/DDBJ whole genome shotgun (WGS) entry which is preliminary data.</text>
</comment>
<reference evidence="2 3" key="1">
    <citation type="submission" date="2017-06" db="EMBL/GenBank/DDBJ databases">
        <title>Raineya orbicola gen. nov., sp. nov. a slightly thermophilic bacterium of the phylum Bacteroidetes and the description of Raineyaceae fam. nov.</title>
        <authorList>
            <person name="Albuquerque L."/>
            <person name="Polonia A.R.M."/>
            <person name="Barroso C."/>
            <person name="Froufe H.J.C."/>
            <person name="Lage O."/>
            <person name="Lobo-Da-Cunha A."/>
            <person name="Egas C."/>
            <person name="Da Costa M.S."/>
        </authorList>
    </citation>
    <scope>NUCLEOTIDE SEQUENCE [LARGE SCALE GENOMIC DNA]</scope>
    <source>
        <strain evidence="2 3">SPSPC-11</strain>
    </source>
</reference>
<organism evidence="2 3">
    <name type="scientific">Raineya orbicola</name>
    <dbReference type="NCBI Taxonomy" id="2016530"/>
    <lineage>
        <taxon>Bacteria</taxon>
        <taxon>Pseudomonadati</taxon>
        <taxon>Bacteroidota</taxon>
        <taxon>Cytophagia</taxon>
        <taxon>Cytophagales</taxon>
        <taxon>Raineyaceae</taxon>
        <taxon>Raineya</taxon>
    </lineage>
</organism>
<evidence type="ECO:0000313" key="3">
    <source>
        <dbReference type="Proteomes" id="UP000233387"/>
    </source>
</evidence>
<dbReference type="Proteomes" id="UP000233387">
    <property type="component" value="Unassembled WGS sequence"/>
</dbReference>
<name>A0A2N3IF11_9BACT</name>
<dbReference type="InterPro" id="IPR008969">
    <property type="entry name" value="CarboxyPept-like_regulatory"/>
</dbReference>
<feature type="domain" description="Outer membrane protein beta-barrel" evidence="1">
    <location>
        <begin position="391"/>
        <end position="766"/>
    </location>
</feature>
<dbReference type="RefSeq" id="WP_101358726.1">
    <property type="nucleotide sequence ID" value="NZ_NKXO01000021.1"/>
</dbReference>
<sequence>MKKVIFTLTTCLFFNLTFGQLKLKGKIQDEKEPLPFVSILLTDSASVQLTTLSDSLGRFSFQLPKAGKYHLLVDYISYEKFEKTLEISEDQEIQVQLAPAKIEEVVVVGQRPQIQRKVDGVVLRWANPAMLKGLTMQDALRRLPMMIRSKNGLPEVVMKNRTVYYFNGKRSFLSNEQIQQLLESLPAEEIESIEVITNPGAEYDEQGNVAVVKIFLKRGSLFSKIYLEASSRQNTFNSQAANFTWVKQSKWNTNLNVSAKRSAYRNITNTEFYENDKSSAMLNYQNMDFRGKLSANGNYIASRQLPKNQEIEIQASANISSTRVEPVIERSDVFYQTWTGSAWQTISQGVQENIKEGQSSLQNLGVFYKKGYSKGFLSTNLVLSNFLSEDFATLIYTSDISYDNRTQNVKQGIQSAYLRTDYTTMLKNSQLAFGFYGAYTLNQTDTKWQNLVGGTYVTDPNNTFRYNYDEQYITPFVSWSKQWSPQWQSKIGIKLENTFNRGKIDDEPKFTNTYINPLPDVSLMYLKSERHIWNFASRGYVVRPDFWQLNPYRFYISPNFYVENNPFLQPSYIVENTLTYTFNQKLTLAAQWRHQTRRESQINLQDGTNNIVTRLNVADENLYTGALNYGEVFWKQRWQMNLGLSGTWVEYLPYAQFADIFYRTNFFFGSANLDNTLLLLQNQKSTLNLNFGIYASTSGYDANMFIKPIYNLYANLTYTIKDWTISLETDDLTRRMVMRGVGLMNSRIFLLNTYGDDRMVRLRVRYVLGSKVVRKQDSNIEKGDIDRRINK</sequence>
<dbReference type="Pfam" id="PF14905">
    <property type="entry name" value="OMP_b-brl_3"/>
    <property type="match status" value="1"/>
</dbReference>
<accession>A0A2N3IF11</accession>
<dbReference type="SUPFAM" id="SSF49464">
    <property type="entry name" value="Carboxypeptidase regulatory domain-like"/>
    <property type="match status" value="1"/>
</dbReference>
<dbReference type="EMBL" id="NKXO01000021">
    <property type="protein sequence ID" value="PKQ68922.1"/>
    <property type="molecule type" value="Genomic_DNA"/>
</dbReference>
<dbReference type="AlphaFoldDB" id="A0A2N3IF11"/>
<evidence type="ECO:0000259" key="1">
    <source>
        <dbReference type="Pfam" id="PF14905"/>
    </source>
</evidence>
<dbReference type="Pfam" id="PF13715">
    <property type="entry name" value="CarbopepD_reg_2"/>
    <property type="match status" value="1"/>
</dbReference>
<gene>
    <name evidence="2" type="ORF">Rain11_1455</name>
</gene>
<evidence type="ECO:0000313" key="2">
    <source>
        <dbReference type="EMBL" id="PKQ68922.1"/>
    </source>
</evidence>
<dbReference type="InterPro" id="IPR041700">
    <property type="entry name" value="OMP_b-brl_3"/>
</dbReference>
<protein>
    <submittedName>
        <fullName evidence="2">Cna protein B-type domain</fullName>
    </submittedName>
</protein>
<dbReference type="OrthoDB" id="905812at2"/>
<dbReference type="SUPFAM" id="SSF56935">
    <property type="entry name" value="Porins"/>
    <property type="match status" value="1"/>
</dbReference>